<accession>A0A8H5CYS7</accession>
<dbReference type="PANTHER" id="PTHR35517">
    <property type="entry name" value="PROTEIN ARGININE N-METHYLTRANSFERASE SFM1"/>
    <property type="match status" value="1"/>
</dbReference>
<evidence type="ECO:0000313" key="1">
    <source>
        <dbReference type="EMBL" id="KAF5350447.1"/>
    </source>
</evidence>
<proteinExistence type="predicted"/>
<sequence length="284" mass="31830">MAFTYVIEHMEDDEQTPAAIPPWVKLEYAHMRTLAGPGAQIHFTSLSKSSSSFLSTEFQSTSESLADAQCHQLGILDLMKSHGISLDRVCLLDPKAEKALSPEDGGGTFDWFLFGVRSPPFHILQSPFSQSTLLTLTAPVVHGSSGHSRYLSSSSLASPLSRLIDERTNERRFRNPSDDCLCQFIGDDPPRDRTSELRVLGFPNRHLGPVQMTTDTALGVTKLVVQDKIPLEKIPYIDFPTIRFNAKESVEMPFRYVVEKDNEPKLPPGMRHLLHEDLNKSFDF</sequence>
<organism evidence="1 2">
    <name type="scientific">Leucocoprinus leucothites</name>
    <dbReference type="NCBI Taxonomy" id="201217"/>
    <lineage>
        <taxon>Eukaryota</taxon>
        <taxon>Fungi</taxon>
        <taxon>Dikarya</taxon>
        <taxon>Basidiomycota</taxon>
        <taxon>Agaricomycotina</taxon>
        <taxon>Agaricomycetes</taxon>
        <taxon>Agaricomycetidae</taxon>
        <taxon>Agaricales</taxon>
        <taxon>Agaricineae</taxon>
        <taxon>Agaricaceae</taxon>
        <taxon>Leucocoprinus</taxon>
    </lineage>
</organism>
<dbReference type="PANTHER" id="PTHR35517:SF1">
    <property type="entry name" value="PROTEIN ARGININE N-METHYLTRANSFERASE SFM1"/>
    <property type="match status" value="1"/>
</dbReference>
<reference evidence="1 2" key="1">
    <citation type="journal article" date="2020" name="ISME J.">
        <title>Uncovering the hidden diversity of litter-decomposition mechanisms in mushroom-forming fungi.</title>
        <authorList>
            <person name="Floudas D."/>
            <person name="Bentzer J."/>
            <person name="Ahren D."/>
            <person name="Johansson T."/>
            <person name="Persson P."/>
            <person name="Tunlid A."/>
        </authorList>
    </citation>
    <scope>NUCLEOTIDE SEQUENCE [LARGE SCALE GENOMIC DNA]</scope>
    <source>
        <strain evidence="1 2">CBS 146.42</strain>
    </source>
</reference>
<evidence type="ECO:0000313" key="2">
    <source>
        <dbReference type="Proteomes" id="UP000559027"/>
    </source>
</evidence>
<keyword evidence="2" id="KW-1185">Reference proteome</keyword>
<dbReference type="Proteomes" id="UP000559027">
    <property type="component" value="Unassembled WGS sequence"/>
</dbReference>
<name>A0A8H5CYS7_9AGAR</name>
<comment type="caution">
    <text evidence="1">The sequence shown here is derived from an EMBL/GenBank/DDBJ whole genome shotgun (WGS) entry which is preliminary data.</text>
</comment>
<dbReference type="InterPro" id="IPR007364">
    <property type="entry name" value="SFM1-like"/>
</dbReference>
<dbReference type="AlphaFoldDB" id="A0A8H5CYS7"/>
<dbReference type="EMBL" id="JAACJO010000014">
    <property type="protein sequence ID" value="KAF5350447.1"/>
    <property type="molecule type" value="Genomic_DNA"/>
</dbReference>
<dbReference type="OrthoDB" id="373498at2759"/>
<gene>
    <name evidence="1" type="ORF">D9756_008583</name>
</gene>
<dbReference type="Pfam" id="PF04252">
    <property type="entry name" value="SFM1-like"/>
    <property type="match status" value="2"/>
</dbReference>
<protein>
    <submittedName>
        <fullName evidence="1">Uncharacterized protein</fullName>
    </submittedName>
</protein>
<dbReference type="GO" id="GO:0035241">
    <property type="term" value="F:protein-arginine omega-N monomethyltransferase activity"/>
    <property type="evidence" value="ECO:0007669"/>
    <property type="project" value="TreeGrafter"/>
</dbReference>